<gene>
    <name evidence="2" type="ORF">DFR75_10712</name>
</gene>
<accession>A0A4R6P2N3</accession>
<dbReference type="Pfam" id="PF19953">
    <property type="entry name" value="EACC1"/>
    <property type="match status" value="1"/>
</dbReference>
<organism evidence="2 3">
    <name type="scientific">Nocardia ignorata</name>
    <dbReference type="NCBI Taxonomy" id="145285"/>
    <lineage>
        <taxon>Bacteria</taxon>
        <taxon>Bacillati</taxon>
        <taxon>Actinomycetota</taxon>
        <taxon>Actinomycetes</taxon>
        <taxon>Mycobacteriales</taxon>
        <taxon>Nocardiaceae</taxon>
        <taxon>Nocardia</taxon>
    </lineage>
</organism>
<feature type="transmembrane region" description="Helical" evidence="1">
    <location>
        <begin position="58"/>
        <end position="80"/>
    </location>
</feature>
<keyword evidence="1" id="KW-0812">Transmembrane</keyword>
<comment type="caution">
    <text evidence="2">The sequence shown here is derived from an EMBL/GenBank/DDBJ whole genome shotgun (WGS) entry which is preliminary data.</text>
</comment>
<reference evidence="2 3" key="1">
    <citation type="submission" date="2019-03" db="EMBL/GenBank/DDBJ databases">
        <title>Genomic Encyclopedia of Type Strains, Phase IV (KMG-IV): sequencing the most valuable type-strain genomes for metagenomic binning, comparative biology and taxonomic classification.</title>
        <authorList>
            <person name="Goeker M."/>
        </authorList>
    </citation>
    <scope>NUCLEOTIDE SEQUENCE [LARGE SCALE GENOMIC DNA]</scope>
    <source>
        <strain evidence="2 3">DSM 44496</strain>
    </source>
</reference>
<keyword evidence="1" id="KW-1133">Transmembrane helix</keyword>
<dbReference type="AlphaFoldDB" id="A0A4R6P2N3"/>
<keyword evidence="1" id="KW-0472">Membrane</keyword>
<evidence type="ECO:0000313" key="2">
    <source>
        <dbReference type="EMBL" id="TDP31787.1"/>
    </source>
</evidence>
<evidence type="ECO:0000313" key="3">
    <source>
        <dbReference type="Proteomes" id="UP000295087"/>
    </source>
</evidence>
<dbReference type="Proteomes" id="UP000295087">
    <property type="component" value="Unassembled WGS sequence"/>
</dbReference>
<sequence length="122" mass="13067">MMGAGMDIRVVVAVSDESVMASTESLIAWLHQEPELRGRVQTLVKEPEAGDMGTVLDVATVALGAGGALSVLAMSLRTWFAQPRRSDARIEIRHPDGRSVVVDAKRVDNVEALLEALLDTDG</sequence>
<evidence type="ECO:0000256" key="1">
    <source>
        <dbReference type="SAM" id="Phobius"/>
    </source>
</evidence>
<dbReference type="RefSeq" id="WP_067487973.1">
    <property type="nucleotide sequence ID" value="NZ_SNXK01000007.1"/>
</dbReference>
<proteinExistence type="predicted"/>
<protein>
    <submittedName>
        <fullName evidence="2">Uncharacterized protein</fullName>
    </submittedName>
</protein>
<dbReference type="EMBL" id="SNXK01000007">
    <property type="protein sequence ID" value="TDP31787.1"/>
    <property type="molecule type" value="Genomic_DNA"/>
</dbReference>
<name>A0A4R6P2N3_NOCIG</name>
<dbReference type="InterPro" id="IPR045428">
    <property type="entry name" value="EACC1"/>
</dbReference>
<keyword evidence="3" id="KW-1185">Reference proteome</keyword>